<proteinExistence type="predicted"/>
<dbReference type="Gene3D" id="3.40.50.10320">
    <property type="entry name" value="LmbE-like"/>
    <property type="match status" value="1"/>
</dbReference>
<evidence type="ECO:0000313" key="2">
    <source>
        <dbReference type="EMBL" id="AOS47292.1"/>
    </source>
</evidence>
<dbReference type="GO" id="GO:0016137">
    <property type="term" value="P:glycoside metabolic process"/>
    <property type="evidence" value="ECO:0007669"/>
    <property type="project" value="UniProtKB-ARBA"/>
</dbReference>
<dbReference type="AlphaFoldDB" id="A0A1D8B2D7"/>
<dbReference type="RefSeq" id="WP_009743667.1">
    <property type="nucleotide sequence ID" value="NZ_CP017298.1"/>
</dbReference>
<evidence type="ECO:0000313" key="3">
    <source>
        <dbReference type="Proteomes" id="UP000095214"/>
    </source>
</evidence>
<keyword evidence="1" id="KW-0862">Zinc</keyword>
<dbReference type="GO" id="GO:0016811">
    <property type="term" value="F:hydrolase activity, acting on carbon-nitrogen (but not peptide) bonds, in linear amides"/>
    <property type="evidence" value="ECO:0007669"/>
    <property type="project" value="TreeGrafter"/>
</dbReference>
<keyword evidence="3" id="KW-1185">Reference proteome</keyword>
<dbReference type="PANTHER" id="PTHR12993:SF28">
    <property type="entry name" value="LMBE FAMILY PROTEIN"/>
    <property type="match status" value="1"/>
</dbReference>
<dbReference type="Proteomes" id="UP000095214">
    <property type="component" value="Chromosome"/>
</dbReference>
<evidence type="ECO:0000256" key="1">
    <source>
        <dbReference type="ARBA" id="ARBA00022833"/>
    </source>
</evidence>
<dbReference type="EMBL" id="CP017298">
    <property type="protein sequence ID" value="AOS47292.1"/>
    <property type="molecule type" value="Genomic_DNA"/>
</dbReference>
<organism evidence="2 3">
    <name type="scientific">Pauljensenia hongkongensis</name>
    <dbReference type="NCBI Taxonomy" id="178339"/>
    <lineage>
        <taxon>Bacteria</taxon>
        <taxon>Bacillati</taxon>
        <taxon>Actinomycetota</taxon>
        <taxon>Actinomycetes</taxon>
        <taxon>Actinomycetales</taxon>
        <taxon>Actinomycetaceae</taxon>
        <taxon>Pauljensenia</taxon>
    </lineage>
</organism>
<dbReference type="KEGG" id="phon:BH719_04965"/>
<reference evidence="2 3" key="1">
    <citation type="submission" date="2016-09" db="EMBL/GenBank/DDBJ databases">
        <title>Complete genome sequence of Actinomyces hongkongensis HKU8.</title>
        <authorList>
            <person name="Gao Y.-X."/>
            <person name="Zhou Y.-Y."/>
            <person name="Xie Y."/>
            <person name="Wang M."/>
            <person name="Wang S.-J."/>
            <person name="Shen S.-G."/>
        </authorList>
    </citation>
    <scope>NUCLEOTIDE SEQUENCE [LARGE SCALE GENOMIC DNA]</scope>
    <source>
        <strain evidence="2 3">HKU8</strain>
    </source>
</reference>
<sequence>MSTQAFASVLGVYAHPDDADVDAGATIARLARQGARVTLVVVTDGGAGGFEADGQSSMGGRRRAEQCEAARALGVSEVVFLEGYADGHVKEDPRLTRDLVRQIRLWRPQLVLSLSPEYNWDSIYANHPDHRAVGTALVDAVYPAARNPFDYRDLLGGGLEAHAVAEVWFQGGPAVNHVVPVEECDLEAKVRAVRCHDSQFPDMDGIEAHIRAAAARAGNGLSGAPLGEGFFRWVVAG</sequence>
<dbReference type="InterPro" id="IPR024078">
    <property type="entry name" value="LmbE-like_dom_sf"/>
</dbReference>
<dbReference type="Pfam" id="PF02585">
    <property type="entry name" value="PIG-L"/>
    <property type="match status" value="1"/>
</dbReference>
<protein>
    <submittedName>
        <fullName evidence="2">LmbE family protein</fullName>
    </submittedName>
</protein>
<dbReference type="SUPFAM" id="SSF102588">
    <property type="entry name" value="LmbE-like"/>
    <property type="match status" value="1"/>
</dbReference>
<accession>A0A1D8B2D7</accession>
<dbReference type="STRING" id="178339.BH719_04965"/>
<gene>
    <name evidence="2" type="ORF">BH719_04965</name>
</gene>
<dbReference type="OrthoDB" id="3514174at2"/>
<dbReference type="PANTHER" id="PTHR12993">
    <property type="entry name" value="N-ACETYLGLUCOSAMINYL-PHOSPHATIDYLINOSITOL DE-N-ACETYLASE-RELATED"/>
    <property type="match status" value="1"/>
</dbReference>
<name>A0A1D8B2D7_9ACTO</name>
<dbReference type="InterPro" id="IPR003737">
    <property type="entry name" value="GlcNAc_PI_deacetylase-related"/>
</dbReference>